<evidence type="ECO:0000313" key="2">
    <source>
        <dbReference type="Proteomes" id="UP001233999"/>
    </source>
</evidence>
<sequence length="61" mass="7288">EEIRICEGVKKYELNWRLKRLLCMRPSYVLEIIYGMPQCSRICFSLSHCCLRDISFSATKR</sequence>
<reference evidence="1" key="2">
    <citation type="submission" date="2023-05" db="EMBL/GenBank/DDBJ databases">
        <authorList>
            <person name="Fouks B."/>
        </authorList>
    </citation>
    <scope>NUCLEOTIDE SEQUENCE</scope>
    <source>
        <strain evidence="1">Stay&amp;Tobe</strain>
        <tissue evidence="1">Testes</tissue>
    </source>
</reference>
<dbReference type="AlphaFoldDB" id="A0AAD7ZGI0"/>
<reference evidence="1" key="1">
    <citation type="journal article" date="2023" name="IScience">
        <title>Live-bearing cockroach genome reveals convergent evolutionary mechanisms linked to viviparity in insects and beyond.</title>
        <authorList>
            <person name="Fouks B."/>
            <person name="Harrison M.C."/>
            <person name="Mikhailova A.A."/>
            <person name="Marchal E."/>
            <person name="English S."/>
            <person name="Carruthers M."/>
            <person name="Jennings E.C."/>
            <person name="Chiamaka E.L."/>
            <person name="Frigard R.A."/>
            <person name="Pippel M."/>
            <person name="Attardo G.M."/>
            <person name="Benoit J.B."/>
            <person name="Bornberg-Bauer E."/>
            <person name="Tobe S.S."/>
        </authorList>
    </citation>
    <scope>NUCLEOTIDE SEQUENCE</scope>
    <source>
        <strain evidence="1">Stay&amp;Tobe</strain>
    </source>
</reference>
<evidence type="ECO:0000313" key="1">
    <source>
        <dbReference type="EMBL" id="KAJ9579915.1"/>
    </source>
</evidence>
<dbReference type="EMBL" id="JASPKZ010008367">
    <property type="protein sequence ID" value="KAJ9579915.1"/>
    <property type="molecule type" value="Genomic_DNA"/>
</dbReference>
<gene>
    <name evidence="1" type="ORF">L9F63_004388</name>
</gene>
<protein>
    <submittedName>
        <fullName evidence="1">Uncharacterized protein</fullName>
    </submittedName>
</protein>
<feature type="non-terminal residue" evidence="1">
    <location>
        <position position="1"/>
    </location>
</feature>
<comment type="caution">
    <text evidence="1">The sequence shown here is derived from an EMBL/GenBank/DDBJ whole genome shotgun (WGS) entry which is preliminary data.</text>
</comment>
<feature type="non-terminal residue" evidence="1">
    <location>
        <position position="61"/>
    </location>
</feature>
<name>A0AAD7ZGI0_DIPPU</name>
<keyword evidence="2" id="KW-1185">Reference proteome</keyword>
<proteinExistence type="predicted"/>
<organism evidence="1 2">
    <name type="scientific">Diploptera punctata</name>
    <name type="common">Pacific beetle cockroach</name>
    <dbReference type="NCBI Taxonomy" id="6984"/>
    <lineage>
        <taxon>Eukaryota</taxon>
        <taxon>Metazoa</taxon>
        <taxon>Ecdysozoa</taxon>
        <taxon>Arthropoda</taxon>
        <taxon>Hexapoda</taxon>
        <taxon>Insecta</taxon>
        <taxon>Pterygota</taxon>
        <taxon>Neoptera</taxon>
        <taxon>Polyneoptera</taxon>
        <taxon>Dictyoptera</taxon>
        <taxon>Blattodea</taxon>
        <taxon>Blaberoidea</taxon>
        <taxon>Blaberidae</taxon>
        <taxon>Diplopterinae</taxon>
        <taxon>Diploptera</taxon>
    </lineage>
</organism>
<accession>A0AAD7ZGI0</accession>
<dbReference type="Proteomes" id="UP001233999">
    <property type="component" value="Unassembled WGS sequence"/>
</dbReference>